<proteinExistence type="predicted"/>
<protein>
    <submittedName>
        <fullName evidence="2">Uncharacterized protein</fullName>
    </submittedName>
</protein>
<dbReference type="AlphaFoldDB" id="A0A1H9I2R8"/>
<dbReference type="Proteomes" id="UP000183658">
    <property type="component" value="Unassembled WGS sequence"/>
</dbReference>
<name>A0A1H9I2R8_FLAFI</name>
<evidence type="ECO:0000256" key="1">
    <source>
        <dbReference type="SAM" id="Phobius"/>
    </source>
</evidence>
<keyword evidence="1" id="KW-0472">Membrane</keyword>
<feature type="transmembrane region" description="Helical" evidence="1">
    <location>
        <begin position="41"/>
        <end position="60"/>
    </location>
</feature>
<keyword evidence="1" id="KW-0812">Transmembrane</keyword>
<dbReference type="EMBL" id="FOFZ01000003">
    <property type="protein sequence ID" value="SEQ68715.1"/>
    <property type="molecule type" value="Genomic_DNA"/>
</dbReference>
<dbReference type="RefSeq" id="WP_074722671.1">
    <property type="nucleotide sequence ID" value="NZ_CBCRVS010000012.1"/>
</dbReference>
<keyword evidence="1" id="KW-1133">Transmembrane helix</keyword>
<gene>
    <name evidence="2" type="ORF">SAMN05444355_103338</name>
</gene>
<accession>A0A1H9I2R8</accession>
<organism evidence="2 3">
    <name type="scientific">Flavobacterium frigoris</name>
    <dbReference type="NCBI Taxonomy" id="229204"/>
    <lineage>
        <taxon>Bacteria</taxon>
        <taxon>Pseudomonadati</taxon>
        <taxon>Bacteroidota</taxon>
        <taxon>Flavobacteriia</taxon>
        <taxon>Flavobacteriales</taxon>
        <taxon>Flavobacteriaceae</taxon>
        <taxon>Flavobacterium</taxon>
    </lineage>
</organism>
<evidence type="ECO:0000313" key="3">
    <source>
        <dbReference type="Proteomes" id="UP000183658"/>
    </source>
</evidence>
<sequence>MKNPFKKSNTELDINGVGKILTSGAAAGMAIAVFAGKKGNVGGIIGAGLSLLNGGLLVAMDEDNSKHNYNNN</sequence>
<feature type="transmembrane region" description="Helical" evidence="1">
    <location>
        <begin position="12"/>
        <end position="35"/>
    </location>
</feature>
<reference evidence="3" key="1">
    <citation type="submission" date="2016-10" db="EMBL/GenBank/DDBJ databases">
        <authorList>
            <person name="Varghese N."/>
            <person name="Submissions S."/>
        </authorList>
    </citation>
    <scope>NUCLEOTIDE SEQUENCE [LARGE SCALE GENOMIC DNA]</scope>
    <source>
        <strain evidence="3">DSM 15719</strain>
    </source>
</reference>
<evidence type="ECO:0000313" key="2">
    <source>
        <dbReference type="EMBL" id="SEQ68715.1"/>
    </source>
</evidence>
<keyword evidence="3" id="KW-1185">Reference proteome</keyword>